<proteinExistence type="predicted"/>
<dbReference type="InterPro" id="IPR014729">
    <property type="entry name" value="Rossmann-like_a/b/a_fold"/>
</dbReference>
<evidence type="ECO:0000259" key="1">
    <source>
        <dbReference type="Pfam" id="PF00582"/>
    </source>
</evidence>
<evidence type="ECO:0000313" key="3">
    <source>
        <dbReference type="Proteomes" id="UP000198518"/>
    </source>
</evidence>
<dbReference type="Gene3D" id="3.40.50.620">
    <property type="entry name" value="HUPs"/>
    <property type="match status" value="1"/>
</dbReference>
<keyword evidence="3" id="KW-1185">Reference proteome</keyword>
<dbReference type="STRING" id="355548.SAMN04487945_1689"/>
<reference evidence="2 3" key="1">
    <citation type="submission" date="2016-10" db="EMBL/GenBank/DDBJ databases">
        <authorList>
            <person name="de Groot N.N."/>
        </authorList>
    </citation>
    <scope>NUCLEOTIDE SEQUENCE [LARGE SCALE GENOMIC DNA]</scope>
    <source>
        <strain evidence="2 3">CGMCC 1.5337</strain>
    </source>
</reference>
<feature type="domain" description="UspA" evidence="1">
    <location>
        <begin position="2"/>
        <end position="122"/>
    </location>
</feature>
<name>A0A1I0PH06_9EURY</name>
<sequence>MKVLVGIGGADDSLDALEESVQRAGDTGDELTVAVVENPESDRETEELVEAARSALADAGLPENVRQLSGDAGSSLVELAEAGDFDQIVLGGGHRSPMGKIKLGHIAEFVLLNARTSVKLVRDDGG</sequence>
<dbReference type="SUPFAM" id="SSF52402">
    <property type="entry name" value="Adenine nucleotide alpha hydrolases-like"/>
    <property type="match status" value="1"/>
</dbReference>
<dbReference type="Proteomes" id="UP000198518">
    <property type="component" value="Unassembled WGS sequence"/>
</dbReference>
<dbReference type="InterPro" id="IPR006016">
    <property type="entry name" value="UspA"/>
</dbReference>
<gene>
    <name evidence="2" type="ORF">SAMN04487945_1689</name>
</gene>
<dbReference type="AlphaFoldDB" id="A0A1I0PH06"/>
<dbReference type="RefSeq" id="WP_089668879.1">
    <property type="nucleotide sequence ID" value="NZ_FOJA01000001.1"/>
</dbReference>
<evidence type="ECO:0000313" key="2">
    <source>
        <dbReference type="EMBL" id="SEW13724.1"/>
    </source>
</evidence>
<dbReference type="CDD" id="cd00293">
    <property type="entry name" value="USP-like"/>
    <property type="match status" value="1"/>
</dbReference>
<dbReference type="OrthoDB" id="213488at2157"/>
<protein>
    <submittedName>
        <fullName evidence="2">Nucleotide-binding universal stress protein, UspA family</fullName>
    </submittedName>
</protein>
<dbReference type="EMBL" id="FOJA01000001">
    <property type="protein sequence ID" value="SEW13724.1"/>
    <property type="molecule type" value="Genomic_DNA"/>
</dbReference>
<organism evidence="2 3">
    <name type="scientific">Halobacterium jilantaiense</name>
    <dbReference type="NCBI Taxonomy" id="355548"/>
    <lineage>
        <taxon>Archaea</taxon>
        <taxon>Methanobacteriati</taxon>
        <taxon>Methanobacteriota</taxon>
        <taxon>Stenosarchaea group</taxon>
        <taxon>Halobacteria</taxon>
        <taxon>Halobacteriales</taxon>
        <taxon>Halobacteriaceae</taxon>
        <taxon>Halobacterium</taxon>
    </lineage>
</organism>
<accession>A0A1I0PH06</accession>
<dbReference type="Pfam" id="PF00582">
    <property type="entry name" value="Usp"/>
    <property type="match status" value="1"/>
</dbReference>